<dbReference type="STRING" id="760192.Halhy_4542"/>
<dbReference type="Gene3D" id="3.40.50.150">
    <property type="entry name" value="Vaccinia Virus protein VP39"/>
    <property type="match status" value="1"/>
</dbReference>
<dbReference type="Proteomes" id="UP000008461">
    <property type="component" value="Chromosome"/>
</dbReference>
<dbReference type="InterPro" id="IPR029063">
    <property type="entry name" value="SAM-dependent_MTases_sf"/>
</dbReference>
<evidence type="ECO:0000313" key="3">
    <source>
        <dbReference type="EMBL" id="AEE52382.1"/>
    </source>
</evidence>
<dbReference type="GO" id="GO:0008168">
    <property type="term" value="F:methyltransferase activity"/>
    <property type="evidence" value="ECO:0007669"/>
    <property type="project" value="UniProtKB-KW"/>
</dbReference>
<gene>
    <name evidence="3" type="ordered locus">Halhy_4542</name>
</gene>
<dbReference type="RefSeq" id="WP_013766920.1">
    <property type="nucleotide sequence ID" value="NC_015510.1"/>
</dbReference>
<dbReference type="HOGENOM" id="CLU_056435_5_1_10"/>
<sequence>MKTFWDERYSSAEYVYGESPNAFFKAQLEQLTPGTLLLPCEGEGRNAVFAAGKGWLVEAFDQSEAGRTKALQLAERKGLNIHYQIGDWLEMTYPEASFDVIALVFAHLPAALRTAAHQQVIPYLKPGGVLILEGFNKAQLQYQTGGPRDLAMLFSEAELRHDFAALDILELYETEVELDEGVFHQGKAAVIRMVGRRL</sequence>
<dbReference type="InterPro" id="IPR041698">
    <property type="entry name" value="Methyltransf_25"/>
</dbReference>
<dbReference type="AlphaFoldDB" id="F4KTG8"/>
<dbReference type="eggNOG" id="COG0500">
    <property type="taxonomic scope" value="Bacteria"/>
</dbReference>
<dbReference type="Pfam" id="PF13649">
    <property type="entry name" value="Methyltransf_25"/>
    <property type="match status" value="1"/>
</dbReference>
<protein>
    <submittedName>
        <fullName evidence="3">Methyltransferase type 11</fullName>
    </submittedName>
</protein>
<evidence type="ECO:0000313" key="4">
    <source>
        <dbReference type="Proteomes" id="UP000008461"/>
    </source>
</evidence>
<dbReference type="PANTHER" id="PTHR43861:SF3">
    <property type="entry name" value="PUTATIVE (AFU_ORTHOLOGUE AFUA_2G14390)-RELATED"/>
    <property type="match status" value="1"/>
</dbReference>
<dbReference type="GO" id="GO:0032259">
    <property type="term" value="P:methylation"/>
    <property type="evidence" value="ECO:0007669"/>
    <property type="project" value="UniProtKB-KW"/>
</dbReference>
<name>F4KTG8_HALH1</name>
<dbReference type="EMBL" id="CP002691">
    <property type="protein sequence ID" value="AEE52382.1"/>
    <property type="molecule type" value="Genomic_DNA"/>
</dbReference>
<keyword evidence="4" id="KW-1185">Reference proteome</keyword>
<evidence type="ECO:0000256" key="1">
    <source>
        <dbReference type="ARBA" id="ARBA00022679"/>
    </source>
</evidence>
<dbReference type="SUPFAM" id="SSF53335">
    <property type="entry name" value="S-adenosyl-L-methionine-dependent methyltransferases"/>
    <property type="match status" value="1"/>
</dbReference>
<dbReference type="OrthoDB" id="9804312at2"/>
<evidence type="ECO:0000259" key="2">
    <source>
        <dbReference type="Pfam" id="PF13649"/>
    </source>
</evidence>
<dbReference type="PANTHER" id="PTHR43861">
    <property type="entry name" value="TRANS-ACONITATE 2-METHYLTRANSFERASE-RELATED"/>
    <property type="match status" value="1"/>
</dbReference>
<dbReference type="CDD" id="cd02440">
    <property type="entry name" value="AdoMet_MTases"/>
    <property type="match status" value="1"/>
</dbReference>
<keyword evidence="1" id="KW-0808">Transferase</keyword>
<reference evidence="3 4" key="1">
    <citation type="journal article" date="2011" name="Stand. Genomic Sci.">
        <title>Complete genome sequence of Haliscomenobacter hydrossis type strain (O).</title>
        <authorList>
            <consortium name="US DOE Joint Genome Institute (JGI-PGF)"/>
            <person name="Daligault H."/>
            <person name="Lapidus A."/>
            <person name="Zeytun A."/>
            <person name="Nolan M."/>
            <person name="Lucas S."/>
            <person name="Del Rio T.G."/>
            <person name="Tice H."/>
            <person name="Cheng J.F."/>
            <person name="Tapia R."/>
            <person name="Han C."/>
            <person name="Goodwin L."/>
            <person name="Pitluck S."/>
            <person name="Liolios K."/>
            <person name="Pagani I."/>
            <person name="Ivanova N."/>
            <person name="Huntemann M."/>
            <person name="Mavromatis K."/>
            <person name="Mikhailova N."/>
            <person name="Pati A."/>
            <person name="Chen A."/>
            <person name="Palaniappan K."/>
            <person name="Land M."/>
            <person name="Hauser L."/>
            <person name="Brambilla E.M."/>
            <person name="Rohde M."/>
            <person name="Verbarg S."/>
            <person name="Goker M."/>
            <person name="Bristow J."/>
            <person name="Eisen J.A."/>
            <person name="Markowitz V."/>
            <person name="Hugenholtz P."/>
            <person name="Kyrpides N.C."/>
            <person name="Klenk H.P."/>
            <person name="Woyke T."/>
        </authorList>
    </citation>
    <scope>NUCLEOTIDE SEQUENCE [LARGE SCALE GENOMIC DNA]</scope>
    <source>
        <strain evidence="4">ATCC 27775 / DSM 1100 / LMG 10767 / O</strain>
    </source>
</reference>
<accession>F4KTG8</accession>
<proteinExistence type="predicted"/>
<reference key="2">
    <citation type="submission" date="2011-04" db="EMBL/GenBank/DDBJ databases">
        <title>Complete sequence of chromosome of Haliscomenobacter hydrossis DSM 1100.</title>
        <authorList>
            <consortium name="US DOE Joint Genome Institute (JGI-PGF)"/>
            <person name="Lucas S."/>
            <person name="Han J."/>
            <person name="Lapidus A."/>
            <person name="Bruce D."/>
            <person name="Goodwin L."/>
            <person name="Pitluck S."/>
            <person name="Peters L."/>
            <person name="Kyrpides N."/>
            <person name="Mavromatis K."/>
            <person name="Ivanova N."/>
            <person name="Ovchinnikova G."/>
            <person name="Pagani I."/>
            <person name="Daligault H."/>
            <person name="Detter J.C."/>
            <person name="Han C."/>
            <person name="Land M."/>
            <person name="Hauser L."/>
            <person name="Markowitz V."/>
            <person name="Cheng J.-F."/>
            <person name="Hugenholtz P."/>
            <person name="Woyke T."/>
            <person name="Wu D."/>
            <person name="Verbarg S."/>
            <person name="Frueling A."/>
            <person name="Brambilla E."/>
            <person name="Klenk H.-P."/>
            <person name="Eisen J.A."/>
        </authorList>
    </citation>
    <scope>NUCLEOTIDE SEQUENCE</scope>
    <source>
        <strain>DSM 1100</strain>
    </source>
</reference>
<organism evidence="3 4">
    <name type="scientific">Haliscomenobacter hydrossis (strain ATCC 27775 / DSM 1100 / LMG 10767 / O)</name>
    <dbReference type="NCBI Taxonomy" id="760192"/>
    <lineage>
        <taxon>Bacteria</taxon>
        <taxon>Pseudomonadati</taxon>
        <taxon>Bacteroidota</taxon>
        <taxon>Saprospiria</taxon>
        <taxon>Saprospirales</taxon>
        <taxon>Haliscomenobacteraceae</taxon>
        <taxon>Haliscomenobacter</taxon>
    </lineage>
</organism>
<keyword evidence="3" id="KW-0489">Methyltransferase</keyword>
<feature type="domain" description="Methyltransferase" evidence="2">
    <location>
        <begin position="42"/>
        <end position="128"/>
    </location>
</feature>
<dbReference type="KEGG" id="hhy:Halhy_4542"/>